<sequence length="571" mass="57141">MSFEASLSSHLTISYSTTPAASGNPAPAAGAVTTATSDSPLGFLAALIDQLLAGGTNPAPAATDTATATAQTVTNPGASALLNFGPKLTAEAKAAAPQGIALLAKLTRQLEVLQGQIDSGESPDPDLLKKLGETADALAALMAVPTPSANPPALDPDTALDPLAALASDAVAMPSLQSAPADGSAPNVPAAPLPPDPVAQLLATLGVTLPVASPPPASPSTPSPDPVASVTSIASAPLPALAALSDKLKTLSATIAATAPDISQKLAALTAGLDAAEADPTLLAQFGAPASDKDGTTLDRIVKALMNAGPSSTAQATPELSTTARLPIPESLGPIEPKTDAAVNPAPIVEAKAASDPPLKISLASEAPELQVADAQPKTEPVVAASVANAAADQSDAALAQTTAAAPGPVTATAPKALPAAYQPVASPINMGQVAFEMVRQVHQGQSRFSIRLDPPELGRIDVKMHVDASGAVNARLTVERSETLDLFQRDQRSLERALTQAGLDAGKTNLEFSLKQNPFAGMTGGDQRQQQSASGGGPRLSYSGRDDTTIVPSVTLYRGTASAGGVNILA</sequence>
<dbReference type="CDD" id="cd17470">
    <property type="entry name" value="T3SS_Flik_C"/>
    <property type="match status" value="1"/>
</dbReference>
<organism evidence="3 4">
    <name type="scientific">Devosia nanyangense</name>
    <dbReference type="NCBI Taxonomy" id="1228055"/>
    <lineage>
        <taxon>Bacteria</taxon>
        <taxon>Pseudomonadati</taxon>
        <taxon>Pseudomonadota</taxon>
        <taxon>Alphaproteobacteria</taxon>
        <taxon>Hyphomicrobiales</taxon>
        <taxon>Devosiaceae</taxon>
        <taxon>Devosia</taxon>
    </lineage>
</organism>
<dbReference type="InterPro" id="IPR021136">
    <property type="entry name" value="Flagellar_hook_control-like_C"/>
</dbReference>
<accession>A0A933L4S6</accession>
<dbReference type="EMBL" id="JACRAF010000041">
    <property type="protein sequence ID" value="MBI4923025.1"/>
    <property type="molecule type" value="Genomic_DNA"/>
</dbReference>
<feature type="region of interest" description="Disordered" evidence="1">
    <location>
        <begin position="176"/>
        <end position="195"/>
    </location>
</feature>
<dbReference type="Pfam" id="PF02120">
    <property type="entry name" value="Flg_hook"/>
    <property type="match status" value="1"/>
</dbReference>
<name>A0A933L4S6_9HYPH</name>
<evidence type="ECO:0000256" key="1">
    <source>
        <dbReference type="SAM" id="MobiDB-lite"/>
    </source>
</evidence>
<dbReference type="Gene3D" id="3.30.750.140">
    <property type="match status" value="1"/>
</dbReference>
<dbReference type="InterPro" id="IPR038610">
    <property type="entry name" value="FliK-like_C_sf"/>
</dbReference>
<evidence type="ECO:0000313" key="3">
    <source>
        <dbReference type="EMBL" id="MBI4923025.1"/>
    </source>
</evidence>
<keyword evidence="3" id="KW-0282">Flagellum</keyword>
<proteinExistence type="predicted"/>
<keyword evidence="3" id="KW-0966">Cell projection</keyword>
<protein>
    <submittedName>
        <fullName evidence="3">Flagellar hook-length control protein FliK</fullName>
    </submittedName>
</protein>
<comment type="caution">
    <text evidence="3">The sequence shown here is derived from an EMBL/GenBank/DDBJ whole genome shotgun (WGS) entry which is preliminary data.</text>
</comment>
<gene>
    <name evidence="3" type="ORF">HY834_14875</name>
</gene>
<feature type="domain" description="Flagellar hook-length control protein-like C-terminal" evidence="2">
    <location>
        <begin position="440"/>
        <end position="511"/>
    </location>
</feature>
<dbReference type="Proteomes" id="UP000782610">
    <property type="component" value="Unassembled WGS sequence"/>
</dbReference>
<reference evidence="3" key="1">
    <citation type="submission" date="2020-07" db="EMBL/GenBank/DDBJ databases">
        <title>Huge and variable diversity of episymbiotic CPR bacteria and DPANN archaea in groundwater ecosystems.</title>
        <authorList>
            <person name="He C.Y."/>
            <person name="Keren R."/>
            <person name="Whittaker M."/>
            <person name="Farag I.F."/>
            <person name="Doudna J."/>
            <person name="Cate J.H.D."/>
            <person name="Banfield J.F."/>
        </authorList>
    </citation>
    <scope>NUCLEOTIDE SEQUENCE</scope>
    <source>
        <strain evidence="3">NC_groundwater_1586_Pr3_B-0.1um_66_15</strain>
    </source>
</reference>
<evidence type="ECO:0000259" key="2">
    <source>
        <dbReference type="Pfam" id="PF02120"/>
    </source>
</evidence>
<dbReference type="AlphaFoldDB" id="A0A933L4S6"/>
<feature type="region of interest" description="Disordered" evidence="1">
    <location>
        <begin position="517"/>
        <end position="547"/>
    </location>
</feature>
<evidence type="ECO:0000313" key="4">
    <source>
        <dbReference type="Proteomes" id="UP000782610"/>
    </source>
</evidence>
<keyword evidence="3" id="KW-0969">Cilium</keyword>